<reference evidence="1 2" key="1">
    <citation type="submission" date="2016-10" db="EMBL/GenBank/DDBJ databases">
        <authorList>
            <person name="Varghese N."/>
            <person name="Submissions S."/>
        </authorList>
    </citation>
    <scope>NUCLEOTIDE SEQUENCE [LARGE SCALE GENOMIC DNA]</scope>
    <source>
        <strain evidence="1 2">DSM 2373</strain>
    </source>
</reference>
<dbReference type="Proteomes" id="UP000326500">
    <property type="component" value="Unassembled WGS sequence"/>
</dbReference>
<evidence type="ECO:0000313" key="1">
    <source>
        <dbReference type="EMBL" id="SDK02143.1"/>
    </source>
</evidence>
<sequence>MILALLFFTAFLLIPSPVVSDATGLGTSDPGQTQQAPSRDLSSIFTGVEERFRDGHFLNPTPVSVPGAAGSTVTPDGNETALRTEKITPPVPKYDDDELMQLVEESSASLLLSLQNSYALYVWDESLVKESAAELRTFATSLLEEVEALDVSGKCDVLKTSFIRALESYRTAGTVLRGNTPLNSTMVDIALDANRMGSHHLREAFEYLQCPVQRVPEEIVAIDLSSSLLYAKPGIRDELELMQRYVYMDRSRANEISLMLESVKRIDTIYYLDGSGNKIEAEPGRMFLLVKVRVTNLGHIGEGRMYRIQTPDLRDFALQYRGTTYSPMKLPTRTSLGESYATVTLDRYKVKTGYIVFDVPEALTLDECSIQVKLPDASPVWALGKTP</sequence>
<dbReference type="AlphaFoldDB" id="A0A1G8YHH3"/>
<proteinExistence type="predicted"/>
<organism evidence="1 2">
    <name type="scientific">Methanoculleus thermophilus</name>
    <dbReference type="NCBI Taxonomy" id="2200"/>
    <lineage>
        <taxon>Archaea</taxon>
        <taxon>Methanobacteriati</taxon>
        <taxon>Methanobacteriota</taxon>
        <taxon>Stenosarchaea group</taxon>
        <taxon>Methanomicrobia</taxon>
        <taxon>Methanomicrobiales</taxon>
        <taxon>Methanomicrobiaceae</taxon>
        <taxon>Methanoculleus</taxon>
    </lineage>
</organism>
<gene>
    <name evidence="1" type="ORF">SAMN04488571_10320</name>
</gene>
<name>A0A1G8YHH3_9EURY</name>
<evidence type="ECO:0008006" key="3">
    <source>
        <dbReference type="Google" id="ProtNLM"/>
    </source>
</evidence>
<evidence type="ECO:0000313" key="2">
    <source>
        <dbReference type="Proteomes" id="UP000326500"/>
    </source>
</evidence>
<keyword evidence="2" id="KW-1185">Reference proteome</keyword>
<dbReference type="STRING" id="2200.GCA_001571405_00277"/>
<dbReference type="EMBL" id="FNFT01000003">
    <property type="protein sequence ID" value="SDK02143.1"/>
    <property type="molecule type" value="Genomic_DNA"/>
</dbReference>
<accession>A0A1G8YHH3</accession>
<protein>
    <recommendedName>
        <fullName evidence="3">DUF4352 domain-containing protein</fullName>
    </recommendedName>
</protein>